<evidence type="ECO:0000256" key="10">
    <source>
        <dbReference type="SAM" id="MobiDB-lite"/>
    </source>
</evidence>
<keyword evidence="7" id="KW-0106">Calcium</keyword>
<dbReference type="Gene3D" id="1.10.238.10">
    <property type="entry name" value="EF-hand"/>
    <property type="match status" value="1"/>
</dbReference>
<evidence type="ECO:0000256" key="9">
    <source>
        <dbReference type="PROSITE-ProRule" id="PRU00239"/>
    </source>
</evidence>
<evidence type="ECO:0000256" key="1">
    <source>
        <dbReference type="ARBA" id="ARBA00007623"/>
    </source>
</evidence>
<dbReference type="InterPro" id="IPR036213">
    <property type="entry name" value="Calpain_III_sf"/>
</dbReference>
<keyword evidence="2 9" id="KW-0645">Protease</keyword>
<dbReference type="SUPFAM" id="SSF49758">
    <property type="entry name" value="Calpain large subunit, middle domain (domain III)"/>
    <property type="match status" value="1"/>
</dbReference>
<dbReference type="GO" id="GO:0006508">
    <property type="term" value="P:proteolysis"/>
    <property type="evidence" value="ECO:0007669"/>
    <property type="project" value="UniProtKB-KW"/>
</dbReference>
<dbReference type="InterPro" id="IPR033883">
    <property type="entry name" value="C2_III"/>
</dbReference>
<dbReference type="PROSITE" id="PS50222">
    <property type="entry name" value="EF_HAND_2"/>
    <property type="match status" value="1"/>
</dbReference>
<dbReference type="GO" id="GO:0005509">
    <property type="term" value="F:calcium ion binding"/>
    <property type="evidence" value="ECO:0007669"/>
    <property type="project" value="InterPro"/>
</dbReference>
<name>A0A5K3FH43_MESCO</name>
<evidence type="ECO:0000256" key="3">
    <source>
        <dbReference type="ARBA" id="ARBA00022723"/>
    </source>
</evidence>
<dbReference type="FunFam" id="3.90.70.10:FF:000001">
    <property type="entry name" value="Calpain-1 catalytic subunit"/>
    <property type="match status" value="1"/>
</dbReference>
<dbReference type="WBParaSite" id="MCU_007792-RB">
    <property type="protein sequence ID" value="MCU_007792-RB"/>
    <property type="gene ID" value="MCU_007792"/>
</dbReference>
<comment type="similarity">
    <text evidence="1">Belongs to the peptidase C2 family.</text>
</comment>
<dbReference type="InterPro" id="IPR000169">
    <property type="entry name" value="Pept_cys_AS"/>
</dbReference>
<evidence type="ECO:0000313" key="13">
    <source>
        <dbReference type="WBParaSite" id="MCU_007792-RB"/>
    </source>
</evidence>
<proteinExistence type="inferred from homology"/>
<protein>
    <submittedName>
        <fullName evidence="13">Calpain catalytic domain-containing protein</fullName>
    </submittedName>
</protein>
<dbReference type="SUPFAM" id="SSF47473">
    <property type="entry name" value="EF-hand"/>
    <property type="match status" value="1"/>
</dbReference>
<feature type="domain" description="EF-hand" evidence="12">
    <location>
        <begin position="631"/>
        <end position="666"/>
    </location>
</feature>
<organism evidence="13">
    <name type="scientific">Mesocestoides corti</name>
    <name type="common">Flatworm</name>
    <dbReference type="NCBI Taxonomy" id="53468"/>
    <lineage>
        <taxon>Eukaryota</taxon>
        <taxon>Metazoa</taxon>
        <taxon>Spiralia</taxon>
        <taxon>Lophotrochozoa</taxon>
        <taxon>Platyhelminthes</taxon>
        <taxon>Cestoda</taxon>
        <taxon>Eucestoda</taxon>
        <taxon>Cyclophyllidea</taxon>
        <taxon>Mesocestoididae</taxon>
        <taxon>Mesocestoides</taxon>
    </lineage>
</organism>
<feature type="active site" evidence="8 9">
    <location>
        <position position="316"/>
    </location>
</feature>
<keyword evidence="3" id="KW-0479">Metal-binding</keyword>
<evidence type="ECO:0000256" key="6">
    <source>
        <dbReference type="ARBA" id="ARBA00022807"/>
    </source>
</evidence>
<evidence type="ECO:0000259" key="11">
    <source>
        <dbReference type="PROSITE" id="PS50203"/>
    </source>
</evidence>
<evidence type="ECO:0000256" key="5">
    <source>
        <dbReference type="ARBA" id="ARBA00022801"/>
    </source>
</evidence>
<dbReference type="GO" id="GO:0005737">
    <property type="term" value="C:cytoplasm"/>
    <property type="evidence" value="ECO:0007669"/>
    <property type="project" value="TreeGrafter"/>
</dbReference>
<dbReference type="InterPro" id="IPR022684">
    <property type="entry name" value="Calpain_cysteine_protease"/>
</dbReference>
<dbReference type="SUPFAM" id="SSF54001">
    <property type="entry name" value="Cysteine proteinases"/>
    <property type="match status" value="1"/>
</dbReference>
<dbReference type="PROSITE" id="PS00018">
    <property type="entry name" value="EF_HAND_1"/>
    <property type="match status" value="1"/>
</dbReference>
<dbReference type="GO" id="GO:0004198">
    <property type="term" value="F:calcium-dependent cysteine-type endopeptidase activity"/>
    <property type="evidence" value="ECO:0007669"/>
    <property type="project" value="InterPro"/>
</dbReference>
<feature type="active site" evidence="8 9">
    <location>
        <position position="341"/>
    </location>
</feature>
<dbReference type="InterPro" id="IPR002048">
    <property type="entry name" value="EF_hand_dom"/>
</dbReference>
<dbReference type="PROSITE" id="PS00139">
    <property type="entry name" value="THIOL_PROTEASE_CYS"/>
    <property type="match status" value="1"/>
</dbReference>
<dbReference type="InterPro" id="IPR022683">
    <property type="entry name" value="Calpain_III"/>
</dbReference>
<dbReference type="CDD" id="cd00044">
    <property type="entry name" value="CysPc"/>
    <property type="match status" value="1"/>
</dbReference>
<evidence type="ECO:0000256" key="7">
    <source>
        <dbReference type="ARBA" id="ARBA00022837"/>
    </source>
</evidence>
<sequence>MAQIGFNIPLLTSTGEGWNTNRAPPRPPAPAPRIETSYRKPLAASLRRQIHQKETQSVVYGRRFVVSESLEHSRAWFKREVEAQLQRGGLYEDPFMPPVDSTIWPDRSSSSSKYKWLRPHEIVSEPMFIADGLSRFDIRQGELGDCWLLAALASLSMHENLLSEVVPGGQSFTTSSNGQPLVSNGDFAYVGMFWFRFWYFGYWVDVVVDDRLPTIGQRLVFLHSSDRREFWTALLEKAYAKLVGSYEALRGGTTSEGMEDFTGGISEMIDLGDKSPKNLFTIMCRAHSRCSLLACSIDADPNEVEADGPLGLIMGHAYSITDVRTIRDYGGSELQMVRLRNPWGNDKEWVGPWSDKSPEWARISPEERMEIGLTFDNDGEFWMSFQDFKHYFSRLELCHLSPEFDQIESKRGPPKRKWEMTRHEGEWLRNSTAGGCLNNRDTFHMNPQIRVSVVDADEADDDPTGTIVVGLLQKGMREKRQLAFSIGYAIYPFPPGAPPNALLTREFFLRTPLAARSIFANTREVCGRHKLTPGDYVIVPSTFLPNEEAKFLLRIFSERPYQAGELDDQIAFGVGPIAPTPASTKDDEMVMKLKAAFEAIAGDSGDIEAEDLRNILNRVFENKVGQNFEGFSLETARSMVALMDVDTSGTLGFEEFKTLWYELRLWLTIFKEADTSSNGKLKTCDLRTVLSDVGIKISNEIFKAIVCRYAYHGAIVFDDFILLLVRLITVFEKFKENLDYGQHKASFNVDDFLRCVLYT</sequence>
<feature type="active site" evidence="8 9">
    <location>
        <position position="146"/>
    </location>
</feature>
<reference evidence="13" key="1">
    <citation type="submission" date="2019-11" db="UniProtKB">
        <authorList>
            <consortium name="WormBaseParasite"/>
        </authorList>
    </citation>
    <scope>IDENTIFICATION</scope>
</reference>
<feature type="region of interest" description="Disordered" evidence="10">
    <location>
        <begin position="15"/>
        <end position="34"/>
    </location>
</feature>
<dbReference type="InterPro" id="IPR018247">
    <property type="entry name" value="EF_Hand_1_Ca_BS"/>
</dbReference>
<dbReference type="AlphaFoldDB" id="A0A5K3FH43"/>
<evidence type="ECO:0000259" key="12">
    <source>
        <dbReference type="PROSITE" id="PS50222"/>
    </source>
</evidence>
<keyword evidence="5 9" id="KW-0378">Hydrolase</keyword>
<dbReference type="InterPro" id="IPR038765">
    <property type="entry name" value="Papain-like_cys_pep_sf"/>
</dbReference>
<dbReference type="Gene3D" id="2.60.120.380">
    <property type="match status" value="1"/>
</dbReference>
<dbReference type="InterPro" id="IPR022682">
    <property type="entry name" value="Calpain_domain_III"/>
</dbReference>
<evidence type="ECO:0000256" key="2">
    <source>
        <dbReference type="ARBA" id="ARBA00022670"/>
    </source>
</evidence>
<dbReference type="PANTHER" id="PTHR10183">
    <property type="entry name" value="CALPAIN"/>
    <property type="match status" value="1"/>
</dbReference>
<dbReference type="PROSITE" id="PS50203">
    <property type="entry name" value="CALPAIN_CAT"/>
    <property type="match status" value="1"/>
</dbReference>
<keyword evidence="4" id="KW-0677">Repeat</keyword>
<dbReference type="InterPro" id="IPR011992">
    <property type="entry name" value="EF-hand-dom_pair"/>
</dbReference>
<dbReference type="SMART" id="SM00230">
    <property type="entry name" value="CysPc"/>
    <property type="match status" value="1"/>
</dbReference>
<feature type="domain" description="Calpain catalytic" evidence="11">
    <location>
        <begin position="90"/>
        <end position="401"/>
    </location>
</feature>
<dbReference type="FunFam" id="2.60.120.380:FF:000001">
    <property type="entry name" value="Calpain-1 catalytic subunit"/>
    <property type="match status" value="1"/>
</dbReference>
<dbReference type="SMART" id="SM00720">
    <property type="entry name" value="calpain_III"/>
    <property type="match status" value="1"/>
</dbReference>
<evidence type="ECO:0000256" key="8">
    <source>
        <dbReference type="PIRSR" id="PIRSR622684-1"/>
    </source>
</evidence>
<dbReference type="Pfam" id="PF00648">
    <property type="entry name" value="Peptidase_C2"/>
    <property type="match status" value="1"/>
</dbReference>
<evidence type="ECO:0000256" key="4">
    <source>
        <dbReference type="ARBA" id="ARBA00022737"/>
    </source>
</evidence>
<keyword evidence="6 9" id="KW-0788">Thiol protease</keyword>
<dbReference type="PANTHER" id="PTHR10183:SF433">
    <property type="entry name" value="CALPAIN-A-RELATED"/>
    <property type="match status" value="1"/>
</dbReference>
<dbReference type="Gene3D" id="3.90.70.10">
    <property type="entry name" value="Cysteine proteinases"/>
    <property type="match status" value="1"/>
</dbReference>
<dbReference type="CDD" id="cd00214">
    <property type="entry name" value="Calpain_III"/>
    <property type="match status" value="1"/>
</dbReference>
<dbReference type="Pfam" id="PF01067">
    <property type="entry name" value="Calpain_III"/>
    <property type="match status" value="1"/>
</dbReference>
<accession>A0A5K3FH43</accession>
<dbReference type="PRINTS" id="PR00704">
    <property type="entry name" value="CALPAIN"/>
</dbReference>
<dbReference type="CDD" id="cd16196">
    <property type="entry name" value="EFh_PEF_CalpA_B"/>
    <property type="match status" value="1"/>
</dbReference>
<dbReference type="InterPro" id="IPR001300">
    <property type="entry name" value="Peptidase_C2_calpain_cat"/>
</dbReference>